<evidence type="ECO:0000256" key="4">
    <source>
        <dbReference type="ARBA" id="ARBA00023163"/>
    </source>
</evidence>
<comment type="similarity">
    <text evidence="1">Belongs to the LysR transcriptional regulatory family.</text>
</comment>
<keyword evidence="3 6" id="KW-0238">DNA-binding</keyword>
<dbReference type="Pfam" id="PF03466">
    <property type="entry name" value="LysR_substrate"/>
    <property type="match status" value="1"/>
</dbReference>
<dbReference type="PROSITE" id="PS50931">
    <property type="entry name" value="HTH_LYSR"/>
    <property type="match status" value="1"/>
</dbReference>
<dbReference type="SUPFAM" id="SSF46785">
    <property type="entry name" value="Winged helix' DNA-binding domain"/>
    <property type="match status" value="1"/>
</dbReference>
<dbReference type="Gene3D" id="1.10.10.10">
    <property type="entry name" value="Winged helix-like DNA-binding domain superfamily/Winged helix DNA-binding domain"/>
    <property type="match status" value="1"/>
</dbReference>
<dbReference type="GO" id="GO:0003700">
    <property type="term" value="F:DNA-binding transcription factor activity"/>
    <property type="evidence" value="ECO:0007669"/>
    <property type="project" value="InterPro"/>
</dbReference>
<dbReference type="PANTHER" id="PTHR30537:SF32">
    <property type="entry name" value="HTH-TYPE TRANSCRIPTIONAL REGULATOR DSDC"/>
    <property type="match status" value="1"/>
</dbReference>
<dbReference type="EMBL" id="CP162607">
    <property type="protein sequence ID" value="XDK39240.1"/>
    <property type="molecule type" value="Genomic_DNA"/>
</dbReference>
<dbReference type="CDD" id="cd08432">
    <property type="entry name" value="PBP2_GcdR_TrpI_HvrB_AmpR_like"/>
    <property type="match status" value="1"/>
</dbReference>
<dbReference type="GO" id="GO:0043565">
    <property type="term" value="F:sequence-specific DNA binding"/>
    <property type="evidence" value="ECO:0007669"/>
    <property type="project" value="TreeGrafter"/>
</dbReference>
<dbReference type="Pfam" id="PF00126">
    <property type="entry name" value="HTH_1"/>
    <property type="match status" value="1"/>
</dbReference>
<dbReference type="PANTHER" id="PTHR30537">
    <property type="entry name" value="HTH-TYPE TRANSCRIPTIONAL REGULATOR"/>
    <property type="match status" value="1"/>
</dbReference>
<gene>
    <name evidence="6" type="primary">dsdC</name>
    <name evidence="6" type="ORF">AB4Y39_11390</name>
</gene>
<evidence type="ECO:0000259" key="5">
    <source>
        <dbReference type="PROSITE" id="PS50931"/>
    </source>
</evidence>
<dbReference type="Gene3D" id="3.40.190.10">
    <property type="entry name" value="Periplasmic binding protein-like II"/>
    <property type="match status" value="2"/>
</dbReference>
<protein>
    <submittedName>
        <fullName evidence="6">DNA-binding transcriptional regulator DsdC</fullName>
    </submittedName>
</protein>
<dbReference type="InterPro" id="IPR005119">
    <property type="entry name" value="LysR_subst-bd"/>
</dbReference>
<organism evidence="6">
    <name type="scientific">Pseudomonas sp. Hg7Tf</name>
    <dbReference type="NCBI Taxonomy" id="3236988"/>
    <lineage>
        <taxon>Bacteria</taxon>
        <taxon>Pseudomonadati</taxon>
        <taxon>Pseudomonadota</taxon>
        <taxon>Gammaproteobacteria</taxon>
        <taxon>Pseudomonadales</taxon>
        <taxon>Pseudomonadaceae</taxon>
        <taxon>Pseudomonas</taxon>
    </lineage>
</organism>
<evidence type="ECO:0000256" key="3">
    <source>
        <dbReference type="ARBA" id="ARBA00023125"/>
    </source>
</evidence>
<keyword evidence="2" id="KW-0805">Transcription regulation</keyword>
<dbReference type="PRINTS" id="PR00039">
    <property type="entry name" value="HTHLYSR"/>
</dbReference>
<dbReference type="InterPro" id="IPR036388">
    <property type="entry name" value="WH-like_DNA-bd_sf"/>
</dbReference>
<dbReference type="InterPro" id="IPR058163">
    <property type="entry name" value="LysR-type_TF_proteobact-type"/>
</dbReference>
<name>A0AB39I902_9PSED</name>
<reference evidence="6" key="1">
    <citation type="submission" date="2024-07" db="EMBL/GenBank/DDBJ databases">
        <title>Identification and characteristics of a novel species of coltsfoot's symbiotic bacteria.</title>
        <authorList>
            <person name="Juszczyk A."/>
            <person name="Jasielczuk I."/>
            <person name="Gurgul A."/>
            <person name="Rogala M."/>
            <person name="Kowalczyk A."/>
            <person name="Szmatola T."/>
            <person name="Kosecka-Strojek M."/>
            <person name="Arent Z."/>
            <person name="Latowski D."/>
        </authorList>
    </citation>
    <scope>NUCLEOTIDE SEQUENCE</scope>
    <source>
        <strain evidence="6">Hg7Tf</strain>
    </source>
</reference>
<dbReference type="InterPro" id="IPR000847">
    <property type="entry name" value="LysR_HTH_N"/>
</dbReference>
<accession>A0AB39I902</accession>
<evidence type="ECO:0000256" key="2">
    <source>
        <dbReference type="ARBA" id="ARBA00023015"/>
    </source>
</evidence>
<dbReference type="NCBIfam" id="NF007491">
    <property type="entry name" value="PRK10086.1"/>
    <property type="match status" value="1"/>
</dbReference>
<dbReference type="FunFam" id="1.10.10.10:FF:000001">
    <property type="entry name" value="LysR family transcriptional regulator"/>
    <property type="match status" value="1"/>
</dbReference>
<evidence type="ECO:0000313" key="6">
    <source>
        <dbReference type="EMBL" id="XDK39240.1"/>
    </source>
</evidence>
<keyword evidence="4" id="KW-0804">Transcription</keyword>
<dbReference type="RefSeq" id="WP_274071470.1">
    <property type="nucleotide sequence ID" value="NZ_CP162607.1"/>
</dbReference>
<dbReference type="InterPro" id="IPR036390">
    <property type="entry name" value="WH_DNA-bd_sf"/>
</dbReference>
<feature type="domain" description="HTH lysR-type" evidence="5">
    <location>
        <begin position="20"/>
        <end position="72"/>
    </location>
</feature>
<dbReference type="SUPFAM" id="SSF53850">
    <property type="entry name" value="Periplasmic binding protein-like II"/>
    <property type="match status" value="1"/>
</dbReference>
<proteinExistence type="inferred from homology"/>
<sequence>MLNLPPRLGNRLTGAQFANLHTFAVAARHLSFTLAAQELHLTPSAVSHRIARLEQVLALRLFERLTRRIRLTDEGERLYRLVQGLVEDLEEALQADSTSTVSGALTLYARPSITQCWLVPRLADFQQRYPQISLDIRTGNEAVDFRARHIDLALLYGDGDFPGLVSQLLMAEQVAPVCSRQYAERHGLIDAPEQLRQCTLLHDALAWEHAAFDAEWQRWARQHDAQAHLPSAALTFDRADLCAVAASNHVGVAMGRRQLVQPLIDQGLLILPLGEFEPAVGQGYYLVHPPRDPLPLRVRVMIEWLRECAE</sequence>
<dbReference type="GO" id="GO:0006351">
    <property type="term" value="P:DNA-templated transcription"/>
    <property type="evidence" value="ECO:0007669"/>
    <property type="project" value="TreeGrafter"/>
</dbReference>
<evidence type="ECO:0000256" key="1">
    <source>
        <dbReference type="ARBA" id="ARBA00009437"/>
    </source>
</evidence>
<dbReference type="AlphaFoldDB" id="A0AB39I902"/>